<accession>A0AAE7E886</accession>
<dbReference type="PROSITE" id="PS50206">
    <property type="entry name" value="RHODANESE_3"/>
    <property type="match status" value="1"/>
</dbReference>
<evidence type="ECO:0000313" key="3">
    <source>
        <dbReference type="Proteomes" id="UP000503313"/>
    </source>
</evidence>
<dbReference type="PANTHER" id="PTHR44086">
    <property type="entry name" value="THIOSULFATE SULFURTRANSFERASE RDL2, MITOCHONDRIAL-RELATED"/>
    <property type="match status" value="1"/>
</dbReference>
<keyword evidence="3" id="KW-1185">Reference proteome</keyword>
<dbReference type="KEGG" id="adz:ADFLV_2788"/>
<dbReference type="CDD" id="cd00158">
    <property type="entry name" value="RHOD"/>
    <property type="match status" value="1"/>
</dbReference>
<evidence type="ECO:0000259" key="1">
    <source>
        <dbReference type="PROSITE" id="PS50206"/>
    </source>
</evidence>
<dbReference type="GO" id="GO:0004792">
    <property type="term" value="F:thiosulfate-cyanide sulfurtransferase activity"/>
    <property type="evidence" value="ECO:0007669"/>
    <property type="project" value="TreeGrafter"/>
</dbReference>
<dbReference type="Pfam" id="PF00581">
    <property type="entry name" value="Rhodanese"/>
    <property type="match status" value="1"/>
</dbReference>
<organism evidence="2 3">
    <name type="scientific">Arcobacter defluvii</name>
    <dbReference type="NCBI Taxonomy" id="873191"/>
    <lineage>
        <taxon>Bacteria</taxon>
        <taxon>Pseudomonadati</taxon>
        <taxon>Campylobacterota</taxon>
        <taxon>Epsilonproteobacteria</taxon>
        <taxon>Campylobacterales</taxon>
        <taxon>Arcobacteraceae</taxon>
        <taxon>Arcobacter</taxon>
    </lineage>
</organism>
<feature type="domain" description="Rhodanese" evidence="1">
    <location>
        <begin position="16"/>
        <end position="116"/>
    </location>
</feature>
<dbReference type="Gene3D" id="3.40.250.10">
    <property type="entry name" value="Rhodanese-like domain"/>
    <property type="match status" value="1"/>
</dbReference>
<dbReference type="InterPro" id="IPR001763">
    <property type="entry name" value="Rhodanese-like_dom"/>
</dbReference>
<evidence type="ECO:0000313" key="2">
    <source>
        <dbReference type="EMBL" id="QKF78758.1"/>
    </source>
</evidence>
<dbReference type="EMBL" id="CP053835">
    <property type="protein sequence ID" value="QKF78758.1"/>
    <property type="molecule type" value="Genomic_DNA"/>
</dbReference>
<gene>
    <name evidence="2" type="ORF">ADFLV_2788</name>
</gene>
<dbReference type="AlphaFoldDB" id="A0AAE7E886"/>
<dbReference type="Proteomes" id="UP000503313">
    <property type="component" value="Chromosome"/>
</dbReference>
<protein>
    <submittedName>
        <fullName evidence="2">Rhodanese-related sulfurtransferase</fullName>
    </submittedName>
</protein>
<sequence length="125" mass="14669">MNNLVDLQPKIVEKMINDNIVMIDVRRPDEWARTGVIKNAHLLTFFDEFGDYNIEKWMEEFEKLVTSKDQTFVLICAHANRTRNIGNFLIEQGYKNCAHLFGGMALWEQEQRETVPYKLFSKLGV</sequence>
<dbReference type="SUPFAM" id="SSF52821">
    <property type="entry name" value="Rhodanese/Cell cycle control phosphatase"/>
    <property type="match status" value="1"/>
</dbReference>
<reference evidence="2 3" key="1">
    <citation type="submission" date="2020-05" db="EMBL/GenBank/DDBJ databases">
        <title>Complete genome sequencing of Campylobacter and Arcobacter type strains.</title>
        <authorList>
            <person name="Miller W.G."/>
            <person name="Yee E."/>
        </authorList>
    </citation>
    <scope>NUCLEOTIDE SEQUENCE [LARGE SCALE GENOMIC DNA]</scope>
    <source>
        <strain evidence="2 3">LMG 25694</strain>
    </source>
</reference>
<dbReference type="SMART" id="SM00450">
    <property type="entry name" value="RHOD"/>
    <property type="match status" value="1"/>
</dbReference>
<dbReference type="RefSeq" id="WP_014475359.1">
    <property type="nucleotide sequence ID" value="NZ_CP053835.1"/>
</dbReference>
<name>A0AAE7E886_9BACT</name>
<dbReference type="InterPro" id="IPR036873">
    <property type="entry name" value="Rhodanese-like_dom_sf"/>
</dbReference>
<proteinExistence type="predicted"/>
<dbReference type="PANTHER" id="PTHR44086:SF13">
    <property type="entry name" value="THIOSULFATE SULFURTRANSFERASE PSPE"/>
    <property type="match status" value="1"/>
</dbReference>